<evidence type="ECO:0000313" key="4">
    <source>
        <dbReference type="EMBL" id="SDU83302.1"/>
    </source>
</evidence>
<evidence type="ECO:0000313" key="5">
    <source>
        <dbReference type="Proteomes" id="UP000183180"/>
    </source>
</evidence>
<keyword evidence="2" id="KW-0812">Transmembrane</keyword>
<gene>
    <name evidence="3" type="ORF">RD149_22560</name>
    <name evidence="4" type="ORF">SAMN04488548_136726</name>
</gene>
<dbReference type="AlphaFoldDB" id="A0A1H2LR37"/>
<sequence>MPRRLLIRMARGYGRFLGVVLSLARRVGGRRLPAGPGPTAGLLVAAHVALVTVWFGPLGLAIAVMAGLGAGVVAGLLVRHRPLSDDERRTAELVFGPAEWLDDVILTDLAGRGARAFTLPAVDGRVLCNLGATFDAPLGPGPAAYPVPGQLLIHELVHVRQIVGARSPAAFLADAFAVQARHELGENVYGLRGPGDAHHAWPDHNLERQATIVDRWFGGQSSPTGRPRDPESSFAASIAQVRGRNPGRSGGGRAGLHGSLDAPGSGV</sequence>
<feature type="region of interest" description="Disordered" evidence="1">
    <location>
        <begin position="217"/>
        <end position="267"/>
    </location>
</feature>
<evidence type="ECO:0000256" key="2">
    <source>
        <dbReference type="SAM" id="Phobius"/>
    </source>
</evidence>
<reference evidence="4 5" key="1">
    <citation type="submission" date="2016-10" db="EMBL/GenBank/DDBJ databases">
        <authorList>
            <person name="de Groot N.N."/>
        </authorList>
    </citation>
    <scope>NUCLEOTIDE SEQUENCE [LARGE SCALE GENOMIC DNA]</scope>
    <source>
        <strain evidence="4 5">DSM 44215</strain>
    </source>
</reference>
<evidence type="ECO:0000313" key="3">
    <source>
        <dbReference type="EMBL" id="MDS1116533.1"/>
    </source>
</evidence>
<dbReference type="OrthoDB" id="8686772at2"/>
<protein>
    <recommendedName>
        <fullName evidence="7">DUF4157 domain-containing protein</fullName>
    </recommendedName>
</protein>
<keyword evidence="2" id="KW-0472">Membrane</keyword>
<dbReference type="RefSeq" id="WP_074854068.1">
    <property type="nucleotide sequence ID" value="NZ_FNLM01000036.1"/>
</dbReference>
<keyword evidence="2" id="KW-1133">Transmembrane helix</keyword>
<name>A0A1H2LR37_9ACTN</name>
<reference evidence="3 6" key="2">
    <citation type="submission" date="2023-08" db="EMBL/GenBank/DDBJ databases">
        <title>Bioegradation of LLDPE and BLDPE plastic by marine bacteria from coast plastic debris.</title>
        <authorList>
            <person name="Rong Z."/>
        </authorList>
    </citation>
    <scope>NUCLEOTIDE SEQUENCE [LARGE SCALE GENOMIC DNA]</scope>
    <source>
        <strain evidence="3 6">Z-2</strain>
    </source>
</reference>
<feature type="transmembrane region" description="Helical" evidence="2">
    <location>
        <begin position="53"/>
        <end position="78"/>
    </location>
</feature>
<dbReference type="EMBL" id="FNLM01000036">
    <property type="protein sequence ID" value="SDU83302.1"/>
    <property type="molecule type" value="Genomic_DNA"/>
</dbReference>
<keyword evidence="6" id="KW-1185">Reference proteome</keyword>
<proteinExistence type="predicted"/>
<dbReference type="Proteomes" id="UP001265083">
    <property type="component" value="Unassembled WGS sequence"/>
</dbReference>
<accession>A0A1H2LR37</accession>
<dbReference type="EMBL" id="JAVLUS010000027">
    <property type="protein sequence ID" value="MDS1116533.1"/>
    <property type="molecule type" value="Genomic_DNA"/>
</dbReference>
<dbReference type="STRING" id="158898.SAMN04488548_136726"/>
<evidence type="ECO:0008006" key="7">
    <source>
        <dbReference type="Google" id="ProtNLM"/>
    </source>
</evidence>
<organism evidence="4 5">
    <name type="scientific">Gordonia westfalica</name>
    <dbReference type="NCBI Taxonomy" id="158898"/>
    <lineage>
        <taxon>Bacteria</taxon>
        <taxon>Bacillati</taxon>
        <taxon>Actinomycetota</taxon>
        <taxon>Actinomycetes</taxon>
        <taxon>Mycobacteriales</taxon>
        <taxon>Gordoniaceae</taxon>
        <taxon>Gordonia</taxon>
    </lineage>
</organism>
<evidence type="ECO:0000313" key="6">
    <source>
        <dbReference type="Proteomes" id="UP001265083"/>
    </source>
</evidence>
<dbReference type="Proteomes" id="UP000183180">
    <property type="component" value="Unassembled WGS sequence"/>
</dbReference>
<evidence type="ECO:0000256" key="1">
    <source>
        <dbReference type="SAM" id="MobiDB-lite"/>
    </source>
</evidence>